<keyword evidence="3" id="KW-1185">Reference proteome</keyword>
<evidence type="ECO:0000313" key="2">
    <source>
        <dbReference type="EMBL" id="MEY8039954.1"/>
    </source>
</evidence>
<organism evidence="2 3">
    <name type="scientific">Saccharopolyspora cebuensis</name>
    <dbReference type="NCBI Taxonomy" id="418759"/>
    <lineage>
        <taxon>Bacteria</taxon>
        <taxon>Bacillati</taxon>
        <taxon>Actinomycetota</taxon>
        <taxon>Actinomycetes</taxon>
        <taxon>Pseudonocardiales</taxon>
        <taxon>Pseudonocardiaceae</taxon>
        <taxon>Saccharopolyspora</taxon>
    </lineage>
</organism>
<protein>
    <submittedName>
        <fullName evidence="2">Uncharacterized protein</fullName>
    </submittedName>
</protein>
<reference evidence="2 3" key="1">
    <citation type="submission" date="2024-08" db="EMBL/GenBank/DDBJ databases">
        <title>Genome mining of Saccharopolyspora cebuensis PGLac3 from Nigerian medicinal plant.</title>
        <authorList>
            <person name="Ezeobiora C.E."/>
            <person name="Igbokwe N.H."/>
            <person name="Amin D.H."/>
            <person name="Mendie U.E."/>
        </authorList>
    </citation>
    <scope>NUCLEOTIDE SEQUENCE [LARGE SCALE GENOMIC DNA]</scope>
    <source>
        <strain evidence="2 3">PGLac3</strain>
    </source>
</reference>
<dbReference type="Proteomes" id="UP001564626">
    <property type="component" value="Unassembled WGS sequence"/>
</dbReference>
<feature type="transmembrane region" description="Helical" evidence="1">
    <location>
        <begin position="184"/>
        <end position="206"/>
    </location>
</feature>
<evidence type="ECO:0000313" key="3">
    <source>
        <dbReference type="Proteomes" id="UP001564626"/>
    </source>
</evidence>
<evidence type="ECO:0000256" key="1">
    <source>
        <dbReference type="SAM" id="Phobius"/>
    </source>
</evidence>
<accession>A0ABV4CKK7</accession>
<name>A0ABV4CKK7_9PSEU</name>
<feature type="transmembrane region" description="Helical" evidence="1">
    <location>
        <begin position="116"/>
        <end position="138"/>
    </location>
</feature>
<keyword evidence="1" id="KW-0472">Membrane</keyword>
<dbReference type="EMBL" id="JBGEHV010000016">
    <property type="protein sequence ID" value="MEY8039954.1"/>
    <property type="molecule type" value="Genomic_DNA"/>
</dbReference>
<proteinExistence type="predicted"/>
<sequence>MRAAGHVLERDGTHFELAVRRTGGQTEVELFRDAERVGSATGLGPLRIPLDEGEPTTAVRVLSPLPGLVVGAQLRVPEADDRAAEQVPFEPPAGTPAARLLAFQRAHPALYASRHVVGAVAKVLLGVLGVAVLVQLVLRRVVEWVLDRLPPIELPRIPWPDIDLPSIPWPDIPWPEIEFHPPGWLLAVLGTAKYWGPVLLAVAVAVREFRRRNRRAGGEGERDDAHR</sequence>
<keyword evidence="1" id="KW-0812">Transmembrane</keyword>
<gene>
    <name evidence="2" type="ORF">AB8O55_11155</name>
</gene>
<dbReference type="RefSeq" id="WP_369774754.1">
    <property type="nucleotide sequence ID" value="NZ_JBGEHV010000016.1"/>
</dbReference>
<comment type="caution">
    <text evidence="2">The sequence shown here is derived from an EMBL/GenBank/DDBJ whole genome shotgun (WGS) entry which is preliminary data.</text>
</comment>
<keyword evidence="1" id="KW-1133">Transmembrane helix</keyword>